<reference evidence="3 4" key="1">
    <citation type="submission" date="2023-10" db="EMBL/GenBank/DDBJ databases">
        <title>Draft genome sequence of Xylaria bambusicola isolate GMP-LS, the root and basal stem rot pathogen of sugarcane in Indonesia.</title>
        <authorList>
            <person name="Selvaraj P."/>
            <person name="Muralishankar V."/>
            <person name="Muruganantham S."/>
            <person name="Sp S."/>
            <person name="Haryani S."/>
            <person name="Lau K.J.X."/>
            <person name="Naqvi N.I."/>
        </authorList>
    </citation>
    <scope>NUCLEOTIDE SEQUENCE [LARGE SCALE GENOMIC DNA]</scope>
    <source>
        <strain evidence="3">GMP-LS</strain>
    </source>
</reference>
<evidence type="ECO:0000313" key="4">
    <source>
        <dbReference type="Proteomes" id="UP001305414"/>
    </source>
</evidence>
<name>A0AAN7UUE8_9PEZI</name>
<evidence type="ECO:0000313" key="3">
    <source>
        <dbReference type="EMBL" id="KAK5633393.1"/>
    </source>
</evidence>
<protein>
    <submittedName>
        <fullName evidence="3">Uncharacterized protein</fullName>
    </submittedName>
</protein>
<feature type="region of interest" description="Disordered" evidence="2">
    <location>
        <begin position="61"/>
        <end position="141"/>
    </location>
</feature>
<dbReference type="Proteomes" id="UP001305414">
    <property type="component" value="Unassembled WGS sequence"/>
</dbReference>
<sequence>MSGARNTEQESLQEKEARLQRELEELEAVERIRDLERRIEEARRRAQLPQSQALTTCRLAIIKHKHRRRRRPPSPCRDLAERAGSPERQVEISHETTQQASHSPEIRPNPIHSKAGLGSSPTHDRDIHASTRIVPPPSLAPAIVVPSPGSYDVTQPRPTPPASLRSASNTISHLLIPRDPGTSVDPEAVTTLQYYDELDDSGDDSAELLFYDMDLEQLYGYASTLEENIENDVGQGMQLSRVFCFIFSRTGVVDDIQKAIDRAEEALTAHTSMTRITHVPKESNCHAHEEIRGYTITGGS</sequence>
<organism evidence="3 4">
    <name type="scientific">Xylaria bambusicola</name>
    <dbReference type="NCBI Taxonomy" id="326684"/>
    <lineage>
        <taxon>Eukaryota</taxon>
        <taxon>Fungi</taxon>
        <taxon>Dikarya</taxon>
        <taxon>Ascomycota</taxon>
        <taxon>Pezizomycotina</taxon>
        <taxon>Sordariomycetes</taxon>
        <taxon>Xylariomycetidae</taxon>
        <taxon>Xylariales</taxon>
        <taxon>Xylariaceae</taxon>
        <taxon>Xylaria</taxon>
    </lineage>
</organism>
<evidence type="ECO:0000256" key="2">
    <source>
        <dbReference type="SAM" id="MobiDB-lite"/>
    </source>
</evidence>
<feature type="compositionally biased region" description="Basic and acidic residues" evidence="2">
    <location>
        <begin position="78"/>
        <end position="94"/>
    </location>
</feature>
<feature type="coiled-coil region" evidence="1">
    <location>
        <begin position="5"/>
        <end position="52"/>
    </location>
</feature>
<dbReference type="AlphaFoldDB" id="A0AAN7UUE8"/>
<comment type="caution">
    <text evidence="3">The sequence shown here is derived from an EMBL/GenBank/DDBJ whole genome shotgun (WGS) entry which is preliminary data.</text>
</comment>
<proteinExistence type="predicted"/>
<evidence type="ECO:0000256" key="1">
    <source>
        <dbReference type="SAM" id="Coils"/>
    </source>
</evidence>
<keyword evidence="1" id="KW-0175">Coiled coil</keyword>
<keyword evidence="4" id="KW-1185">Reference proteome</keyword>
<feature type="region of interest" description="Disordered" evidence="2">
    <location>
        <begin position="146"/>
        <end position="165"/>
    </location>
</feature>
<accession>A0AAN7UUE8</accession>
<dbReference type="EMBL" id="JAWHQM010000032">
    <property type="protein sequence ID" value="KAK5633393.1"/>
    <property type="molecule type" value="Genomic_DNA"/>
</dbReference>
<gene>
    <name evidence="3" type="ORF">RRF57_009107</name>
</gene>
<feature type="compositionally biased region" description="Basic residues" evidence="2">
    <location>
        <begin position="61"/>
        <end position="72"/>
    </location>
</feature>